<dbReference type="EMBL" id="AP019377">
    <property type="protein sequence ID" value="BBH92740.1"/>
    <property type="molecule type" value="Genomic_DNA"/>
</dbReference>
<name>A0A455SYH6_9CHLR</name>
<organism evidence="1">
    <name type="scientific">Thermogemmatispora argillosa</name>
    <dbReference type="NCBI Taxonomy" id="2045280"/>
    <lineage>
        <taxon>Bacteria</taxon>
        <taxon>Bacillati</taxon>
        <taxon>Chloroflexota</taxon>
        <taxon>Ktedonobacteria</taxon>
        <taxon>Thermogemmatisporales</taxon>
        <taxon>Thermogemmatisporaceae</taxon>
        <taxon>Thermogemmatispora</taxon>
    </lineage>
</organism>
<dbReference type="Gene3D" id="3.40.720.10">
    <property type="entry name" value="Alkaline Phosphatase, subunit A"/>
    <property type="match status" value="3"/>
</dbReference>
<gene>
    <name evidence="1" type="ORF">KTA_09390</name>
</gene>
<dbReference type="SUPFAM" id="SSF53649">
    <property type="entry name" value="Alkaline phosphatase-like"/>
    <property type="match status" value="1"/>
</dbReference>
<sequence length="735" mass="79167">MQHRTWSRPNPVGTERPLCLIETSCLFLLLLLLILGLGLPAARPGKAAAAAESEGSATCHLKNGIKHVIYIQFDNVHLMRDNPNVPSDLEQMPHLLNFIENNGIMLSNNHTPLIAHTGTNILTSLTGVYPDRHGVAISNSYRYFNPDGTSNPASAFAYWTDPVYDPSDPTPTDTTYNMLNELGANAPAPWVPYTRAGCNVGGIGASNIVLENIGTDIPTVFGADSPEAREVKANPAQAYADFVGISIHCARNNPLCSSEHGGKPDLLPDEPGGYQGYQALFGHKYIAPQISPDGPLTDLDGHIIQDTQGHIGFPGFDGMEASVSLAYIAAMQEHDVPVTYAYISDAHDNHPGGPAFGPGQAGYVAALRAYDEAFDRFFQRLERDGITPANTLFVITADEGDHFVGGPPTPTDCDGVNVPCNYSLIGEINVNMTGLLATQQGITTPFQLHADSAPAIYITGNPGRTDPVTRAFERATGKLTAVNPITGKSEPLTQYMADPVEMKLLHMVTADPARTPTFVWFANPDYYIYAGPANCNAPCVQVGPTYAWNHGDIAPDINRTWLGLVGPGVRHLGRNDSIWADHTDIRPTMMELLGLKDDYRHDGRVLIEALDDSALPPTVRRSRGLLIQLGQLLKRINAPVGDLGLSTLRISTLALESGSPDNDSTYTRMASQLQLLTAQRNALADELLTLLEGAEFGGGGQQAAAKLTPARTATLLARGNNLLQRAHGLTTRRSR</sequence>
<dbReference type="AlphaFoldDB" id="A0A455SYH6"/>
<accession>A0A455SYH6</accession>
<evidence type="ECO:0000313" key="1">
    <source>
        <dbReference type="EMBL" id="BBH92740.1"/>
    </source>
</evidence>
<dbReference type="InterPro" id="IPR017850">
    <property type="entry name" value="Alkaline_phosphatase_core_sf"/>
</dbReference>
<reference evidence="1" key="1">
    <citation type="submission" date="2018-12" db="EMBL/GenBank/DDBJ databases">
        <title>Novel natural products biosynthetic potential of the class Ktedonobacteria.</title>
        <authorList>
            <person name="Zheng Y."/>
            <person name="Saitou A."/>
            <person name="Wang C.M."/>
            <person name="Toyoda A."/>
            <person name="Minakuchi Y."/>
            <person name="Sekiguchi Y."/>
            <person name="Ueda K."/>
            <person name="Takano H."/>
            <person name="Sakai Y."/>
            <person name="Yokota A."/>
            <person name="Yabe S."/>
        </authorList>
    </citation>
    <scope>NUCLEOTIDE SEQUENCE</scope>
    <source>
        <strain evidence="1">A3-2</strain>
    </source>
</reference>
<protein>
    <submittedName>
        <fullName evidence="1">Uncharacterized protein</fullName>
    </submittedName>
</protein>
<proteinExistence type="predicted"/>